<organism evidence="1 2">
    <name type="scientific">Epibacterium ulvae</name>
    <dbReference type="NCBI Taxonomy" id="1156985"/>
    <lineage>
        <taxon>Bacteria</taxon>
        <taxon>Pseudomonadati</taxon>
        <taxon>Pseudomonadota</taxon>
        <taxon>Alphaproteobacteria</taxon>
        <taxon>Rhodobacterales</taxon>
        <taxon>Roseobacteraceae</taxon>
        <taxon>Epibacterium</taxon>
    </lineage>
</organism>
<proteinExistence type="predicted"/>
<evidence type="ECO:0000313" key="2">
    <source>
        <dbReference type="Proteomes" id="UP000198767"/>
    </source>
</evidence>
<protein>
    <submittedName>
        <fullName evidence="1">Uncharacterized protein</fullName>
    </submittedName>
</protein>
<evidence type="ECO:0000313" key="1">
    <source>
        <dbReference type="EMBL" id="SCZ53870.1"/>
    </source>
</evidence>
<accession>A0A1G5PX85</accession>
<dbReference type="AlphaFoldDB" id="A0A1G5PX85"/>
<name>A0A1G5PX85_9RHOB</name>
<dbReference type="Proteomes" id="UP000198767">
    <property type="component" value="Unassembled WGS sequence"/>
</dbReference>
<dbReference type="STRING" id="1156985.SAMN04488118_102204"/>
<dbReference type="EMBL" id="FMWG01000002">
    <property type="protein sequence ID" value="SCZ53870.1"/>
    <property type="molecule type" value="Genomic_DNA"/>
</dbReference>
<gene>
    <name evidence="1" type="ORF">SAMN04488118_102204</name>
</gene>
<sequence>MPWPDFTELTFGFAFLRELEQNYVLGGKFPKAPDFISQGAEATKGYDVEVTLDGSTPVFLQLKRSYVLVQKNAREIQQGLYTAPKVYRMKLHKNGKYRQHKALQGLEALGNAVYYVTSQIHTPKEFSDAYSAGTVVSQASAMFAPNEIVLPDDTKDHHVSFKPHDSFGYVYSKEPYQFERKFQSFDSWLPTVGRRARSAKENRQLLEKTVEFLKKKRRPRDPVLQMIRDQPLEAQAAILAYFILDAQLTFMKV</sequence>
<reference evidence="1 2" key="1">
    <citation type="submission" date="2016-10" db="EMBL/GenBank/DDBJ databases">
        <authorList>
            <person name="de Groot N.N."/>
        </authorList>
    </citation>
    <scope>NUCLEOTIDE SEQUENCE [LARGE SCALE GENOMIC DNA]</scope>
    <source>
        <strain evidence="1 2">U95</strain>
    </source>
</reference>
<dbReference type="OrthoDB" id="7816318at2"/>
<dbReference type="RefSeq" id="WP_090216310.1">
    <property type="nucleotide sequence ID" value="NZ_FMWG01000002.1"/>
</dbReference>
<keyword evidence="2" id="KW-1185">Reference proteome</keyword>